<protein>
    <submittedName>
        <fullName evidence="2">Uncharacterized protein</fullName>
    </submittedName>
</protein>
<evidence type="ECO:0000256" key="1">
    <source>
        <dbReference type="SAM" id="MobiDB-lite"/>
    </source>
</evidence>
<keyword evidence="3" id="KW-1185">Reference proteome</keyword>
<dbReference type="Proteomes" id="UP001470230">
    <property type="component" value="Unassembled WGS sequence"/>
</dbReference>
<gene>
    <name evidence="2" type="ORF">M9Y10_012211</name>
</gene>
<name>A0ABR2ICH8_9EUKA</name>
<feature type="region of interest" description="Disordered" evidence="1">
    <location>
        <begin position="281"/>
        <end position="301"/>
    </location>
</feature>
<accession>A0ABR2ICH8</accession>
<evidence type="ECO:0000313" key="2">
    <source>
        <dbReference type="EMBL" id="KAK8860546.1"/>
    </source>
</evidence>
<evidence type="ECO:0000313" key="3">
    <source>
        <dbReference type="Proteomes" id="UP001470230"/>
    </source>
</evidence>
<sequence>MNFFALPFPGKYFHRSIFENFDFFGQNDLKPGTFSLLLTYPKYFLNLQTRKVSAGINDHFSFSLSNEKNLTASSISLNMPHDAIIVFKSPKEFEAKIKRDDHFFRLTDNSFFYTGLYPFNDRGHEYDMSFTVSYPTPISLMCQFFRPGGCFGNSIELLPNISIYSIFGKATMKDLSFKLAYSTCDKFITRCLIGFMVEHRGPYFETSMSNTFNTLDFESDQINTDPDDRSVVGSRSKVSASHTLRLNIKFTDMVNLILIGRINAKFKPDLSFVFNWRRKRQESQQRTHKGRKNIPQNQSKEPIDDEYIKKYKAFFYNLQDCNSFPDWKKMKYIKNDDPFNASLYSLRLKNDAISFGMDFALNNSQSISVYAQYSISTQKCAFQFNLTSLS</sequence>
<comment type="caution">
    <text evidence="2">The sequence shown here is derived from an EMBL/GenBank/DDBJ whole genome shotgun (WGS) entry which is preliminary data.</text>
</comment>
<reference evidence="2 3" key="1">
    <citation type="submission" date="2024-04" db="EMBL/GenBank/DDBJ databases">
        <title>Tritrichomonas musculus Genome.</title>
        <authorList>
            <person name="Alves-Ferreira E."/>
            <person name="Grigg M."/>
            <person name="Lorenzi H."/>
            <person name="Galac M."/>
        </authorList>
    </citation>
    <scope>NUCLEOTIDE SEQUENCE [LARGE SCALE GENOMIC DNA]</scope>
    <source>
        <strain evidence="2 3">EAF2021</strain>
    </source>
</reference>
<proteinExistence type="predicted"/>
<organism evidence="2 3">
    <name type="scientific">Tritrichomonas musculus</name>
    <dbReference type="NCBI Taxonomy" id="1915356"/>
    <lineage>
        <taxon>Eukaryota</taxon>
        <taxon>Metamonada</taxon>
        <taxon>Parabasalia</taxon>
        <taxon>Tritrichomonadida</taxon>
        <taxon>Tritrichomonadidae</taxon>
        <taxon>Tritrichomonas</taxon>
    </lineage>
</organism>
<dbReference type="EMBL" id="JAPFFF010000018">
    <property type="protein sequence ID" value="KAK8860546.1"/>
    <property type="molecule type" value="Genomic_DNA"/>
</dbReference>
<feature type="compositionally biased region" description="Basic residues" evidence="1">
    <location>
        <begin position="281"/>
        <end position="292"/>
    </location>
</feature>